<feature type="compositionally biased region" description="Polar residues" evidence="1">
    <location>
        <begin position="229"/>
        <end position="244"/>
    </location>
</feature>
<evidence type="ECO:0000256" key="1">
    <source>
        <dbReference type="SAM" id="MobiDB-lite"/>
    </source>
</evidence>
<evidence type="ECO:0000313" key="2">
    <source>
        <dbReference type="EMBL" id="KAF5330055.1"/>
    </source>
</evidence>
<evidence type="ECO:0000313" key="3">
    <source>
        <dbReference type="Proteomes" id="UP000541558"/>
    </source>
</evidence>
<comment type="caution">
    <text evidence="2">The sequence shown here is derived from an EMBL/GenBank/DDBJ whole genome shotgun (WGS) entry which is preliminary data.</text>
</comment>
<feature type="compositionally biased region" description="Polar residues" evidence="1">
    <location>
        <begin position="203"/>
        <end position="219"/>
    </location>
</feature>
<feature type="compositionally biased region" description="Polar residues" evidence="1">
    <location>
        <begin position="19"/>
        <end position="33"/>
    </location>
</feature>
<feature type="region of interest" description="Disordered" evidence="1">
    <location>
        <begin position="708"/>
        <end position="764"/>
    </location>
</feature>
<feature type="region of interest" description="Disordered" evidence="1">
    <location>
        <begin position="16"/>
        <end position="269"/>
    </location>
</feature>
<accession>A0A8H5FAR1</accession>
<feature type="compositionally biased region" description="Polar residues" evidence="1">
    <location>
        <begin position="48"/>
        <end position="67"/>
    </location>
</feature>
<reference evidence="2 3" key="1">
    <citation type="journal article" date="2020" name="ISME J.">
        <title>Uncovering the hidden diversity of litter-decomposition mechanisms in mushroom-forming fungi.</title>
        <authorList>
            <person name="Floudas D."/>
            <person name="Bentzer J."/>
            <person name="Ahren D."/>
            <person name="Johansson T."/>
            <person name="Persson P."/>
            <person name="Tunlid A."/>
        </authorList>
    </citation>
    <scope>NUCLEOTIDE SEQUENCE [LARGE SCALE GENOMIC DNA]</scope>
    <source>
        <strain evidence="2 3">CBS 175.51</strain>
    </source>
</reference>
<feature type="region of interest" description="Disordered" evidence="1">
    <location>
        <begin position="448"/>
        <end position="476"/>
    </location>
</feature>
<feature type="compositionally biased region" description="Polar residues" evidence="1">
    <location>
        <begin position="460"/>
        <end position="469"/>
    </location>
</feature>
<dbReference type="EMBL" id="JAACJK010000117">
    <property type="protein sequence ID" value="KAF5330055.1"/>
    <property type="molecule type" value="Genomic_DNA"/>
</dbReference>
<dbReference type="Proteomes" id="UP000541558">
    <property type="component" value="Unassembled WGS sequence"/>
</dbReference>
<gene>
    <name evidence="2" type="ORF">D9611_010447</name>
</gene>
<feature type="compositionally biased region" description="Low complexity" evidence="1">
    <location>
        <begin position="712"/>
        <end position="722"/>
    </location>
</feature>
<name>A0A8H5FAR1_9AGAR</name>
<feature type="compositionally biased region" description="Polar residues" evidence="1">
    <location>
        <begin position="94"/>
        <end position="159"/>
    </location>
</feature>
<dbReference type="AlphaFoldDB" id="A0A8H5FAR1"/>
<proteinExistence type="predicted"/>
<organism evidence="2 3">
    <name type="scientific">Ephemerocybe angulata</name>
    <dbReference type="NCBI Taxonomy" id="980116"/>
    <lineage>
        <taxon>Eukaryota</taxon>
        <taxon>Fungi</taxon>
        <taxon>Dikarya</taxon>
        <taxon>Basidiomycota</taxon>
        <taxon>Agaricomycotina</taxon>
        <taxon>Agaricomycetes</taxon>
        <taxon>Agaricomycetidae</taxon>
        <taxon>Agaricales</taxon>
        <taxon>Agaricineae</taxon>
        <taxon>Psathyrellaceae</taxon>
        <taxon>Ephemerocybe</taxon>
    </lineage>
</organism>
<protein>
    <submittedName>
        <fullName evidence="2">Uncharacterized protein</fullName>
    </submittedName>
</protein>
<feature type="compositionally biased region" description="Low complexity" evidence="1">
    <location>
        <begin position="191"/>
        <end position="202"/>
    </location>
</feature>
<dbReference type="OrthoDB" id="10398093at2759"/>
<sequence>MTEGLSTEEQRIFAAELNRSVQKVHTFTRPSTSTRKDKPQKKYGPRKSSATSTMSIGSAPSGTSRQKGNVEACPQSLNSAPAQASQPRPPISSTPNSTSAPVTSHPDSTQEAASPASSTSSVEFVSTARDSSNNTFVAGPSSSSNHPQSTTPIPPSFTSAEKGKGRATEPNQFGTQPPLGTDVRNSSPKLSQEQGSGSPSSSANGRDATSNPSGSSQAVHPTVPATKPVINSTNATSFRSTRLGSATVEDEVDEQNMKPTRVSPKVVAKAPPAPKIIDLPEMQIDIPTEEGASQAFDGTQHQVQQPGFNPNVQPVSSQAAQPNQLSFIQMIASGAYNWSPPTNGSIQDCGPPPPPGSAPTPFGLYFVAPRRPSDVVMGQEDEGDVDPMDLENWDAMSMTPPVTPPLAPIQANPFSSFSAFSAFAPVAPPTAPPPPSLLSRLSFPANPLPHPNPLTKAPTEASSSFTMGDSTHVGAPAPPPRRIRANAILADAPPLGTSPDAPIEIAALDLPPLPPFLSNAPPATTSVSPFSFSQPAPSSNSWFPESFSWQPQQSLPLPQVQPTEPFLQLPTPEATPEGVFANIELSPLQRADAFWIVADKIVAAMPSPMSTTPIPESDPVFDESAYPSPSCSDSWWKAAISEEERQREIESYFIPTANSRRSGRAPQPYISSAERRKNAVRRVHGEAAEVKVRAGRKRGREEVDELEQVEIRGNQGSSSGRNSSKRVRLSVPDAEDEGKGRSFVQTPDGRRYRAMGPPSPRKVWPNAAQLQRKRYAPGSYVWGAMKRFLGRAKNTLLWRAPVAVEPEEPVVGVEA</sequence>
<keyword evidence="3" id="KW-1185">Reference proteome</keyword>